<evidence type="ECO:0000313" key="2">
    <source>
        <dbReference type="Proteomes" id="UP000093510"/>
    </source>
</evidence>
<organism evidence="1 2">
    <name type="scientific">Flavobacterium crassostreae</name>
    <dbReference type="NCBI Taxonomy" id="1763534"/>
    <lineage>
        <taxon>Bacteria</taxon>
        <taxon>Pseudomonadati</taxon>
        <taxon>Bacteroidota</taxon>
        <taxon>Flavobacteriia</taxon>
        <taxon>Flavobacteriales</taxon>
        <taxon>Flavobacteriaceae</taxon>
        <taxon>Flavobacterium</taxon>
    </lineage>
</organism>
<dbReference type="STRING" id="1763534.GCA_001831475_02085"/>
<proteinExistence type="predicted"/>
<protein>
    <recommendedName>
        <fullName evidence="3">TonB-dependent receptor</fullName>
    </recommendedName>
</protein>
<dbReference type="Pfam" id="PF13715">
    <property type="entry name" value="CarbopepD_reg_2"/>
    <property type="match status" value="1"/>
</dbReference>
<dbReference type="Proteomes" id="UP000093510">
    <property type="component" value="Unassembled WGS sequence"/>
</dbReference>
<comment type="caution">
    <text evidence="1">The sequence shown here is derived from an EMBL/GenBank/DDBJ whole genome shotgun (WGS) entry which is preliminary data.</text>
</comment>
<sequence>MKYTIKIPKPCNENWSKMTPTERGMFCLNCRKEVINYQYYSDNQLLKSLNENEKICGRFSPNQIDKELSSLQTNRFRRIGLLLGFSSLFLSIPVYSQNEKSKTEIVENKTDDEPKQKSSDEYIEFYGKIMDKPRNDNENSYPIPGVNIVQKGTKNIVQSNFDGDFKIKIPIEDFKDKVVLVFSYIGMETKEEEVFKTKNNLKIEMILSDALMGEVVIFKYKKRNIFTRIENLFKKNTSH</sequence>
<dbReference type="EMBL" id="LVEP01000053">
    <property type="protein sequence ID" value="OCB71804.1"/>
    <property type="molecule type" value="Genomic_DNA"/>
</dbReference>
<name>A0A1B9DQ39_9FLAO</name>
<dbReference type="RefSeq" id="WP_066336580.1">
    <property type="nucleotide sequence ID" value="NZ_CP017688.1"/>
</dbReference>
<dbReference type="AlphaFoldDB" id="A0A1B9DQ39"/>
<dbReference type="InterPro" id="IPR008969">
    <property type="entry name" value="CarboxyPept-like_regulatory"/>
</dbReference>
<reference evidence="1 2" key="1">
    <citation type="submission" date="2016-03" db="EMBL/GenBank/DDBJ databases">
        <authorList>
            <person name="Ploux O."/>
        </authorList>
    </citation>
    <scope>NUCLEOTIDE SEQUENCE [LARGE SCALE GENOMIC DNA]</scope>
    <source>
        <strain evidence="1 2">LPB0076</strain>
    </source>
</reference>
<gene>
    <name evidence="1" type="ORF">LPBF_11370</name>
</gene>
<keyword evidence="2" id="KW-1185">Reference proteome</keyword>
<accession>A0A1B9DQ39</accession>
<evidence type="ECO:0000313" key="1">
    <source>
        <dbReference type="EMBL" id="OCB71804.1"/>
    </source>
</evidence>
<evidence type="ECO:0008006" key="3">
    <source>
        <dbReference type="Google" id="ProtNLM"/>
    </source>
</evidence>
<dbReference type="OrthoDB" id="7432683at2"/>
<dbReference type="SUPFAM" id="SSF49464">
    <property type="entry name" value="Carboxypeptidase regulatory domain-like"/>
    <property type="match status" value="1"/>
</dbReference>